<dbReference type="Gene3D" id="3.40.250.10">
    <property type="entry name" value="Rhodanese-like domain"/>
    <property type="match status" value="1"/>
</dbReference>
<dbReference type="PANTHER" id="PTHR43031:SF7">
    <property type="entry name" value="NITRIC OXIDE REDUCTASE FLRD-NAD(+) REDUCTASE"/>
    <property type="match status" value="1"/>
</dbReference>
<dbReference type="PANTHER" id="PTHR43031">
    <property type="entry name" value="FAD-DEPENDENT OXIDOREDUCTASE"/>
    <property type="match status" value="1"/>
</dbReference>
<dbReference type="CDD" id="cd00093">
    <property type="entry name" value="HTH_XRE"/>
    <property type="match status" value="1"/>
</dbReference>
<reference evidence="4" key="1">
    <citation type="journal article" date="2019" name="Int. J. Syst. Evol. Microbiol.">
        <title>The Global Catalogue of Microorganisms (GCM) 10K type strain sequencing project: providing services to taxonomists for standard genome sequencing and annotation.</title>
        <authorList>
            <consortium name="The Broad Institute Genomics Platform"/>
            <consortium name="The Broad Institute Genome Sequencing Center for Infectious Disease"/>
            <person name="Wu L."/>
            <person name="Ma J."/>
        </authorList>
    </citation>
    <scope>NUCLEOTIDE SEQUENCE [LARGE SCALE GENOMIC DNA]</scope>
    <source>
        <strain evidence="4">CGMCC 1.12922</strain>
    </source>
</reference>
<dbReference type="Pfam" id="PF00581">
    <property type="entry name" value="Rhodanese"/>
    <property type="match status" value="1"/>
</dbReference>
<dbReference type="Pfam" id="PF01381">
    <property type="entry name" value="HTH_3"/>
    <property type="match status" value="1"/>
</dbReference>
<dbReference type="InterPro" id="IPR001763">
    <property type="entry name" value="Rhodanese-like_dom"/>
</dbReference>
<dbReference type="Proteomes" id="UP000617355">
    <property type="component" value="Unassembled WGS sequence"/>
</dbReference>
<dbReference type="InterPro" id="IPR010982">
    <property type="entry name" value="Lambda_DNA-bd_dom_sf"/>
</dbReference>
<dbReference type="InterPro" id="IPR050229">
    <property type="entry name" value="GlpE_sulfurtransferase"/>
</dbReference>
<dbReference type="NCBIfam" id="TIGR02607">
    <property type="entry name" value="antidote_HigA"/>
    <property type="match status" value="1"/>
</dbReference>
<feature type="domain" description="HTH cro/C1-type" evidence="2">
    <location>
        <begin position="142"/>
        <end position="189"/>
    </location>
</feature>
<keyword evidence="4" id="KW-1185">Reference proteome</keyword>
<evidence type="ECO:0008006" key="5">
    <source>
        <dbReference type="Google" id="ProtNLM"/>
    </source>
</evidence>
<feature type="domain" description="Rhodanese" evidence="1">
    <location>
        <begin position="22"/>
        <end position="110"/>
    </location>
</feature>
<evidence type="ECO:0000259" key="1">
    <source>
        <dbReference type="PROSITE" id="PS50206"/>
    </source>
</evidence>
<dbReference type="CDD" id="cd00158">
    <property type="entry name" value="RHOD"/>
    <property type="match status" value="1"/>
</dbReference>
<dbReference type="Gene3D" id="1.10.260.40">
    <property type="entry name" value="lambda repressor-like DNA-binding domains"/>
    <property type="match status" value="1"/>
</dbReference>
<dbReference type="RefSeq" id="WP_229738260.1">
    <property type="nucleotide sequence ID" value="NZ_BMGI01000004.1"/>
</dbReference>
<dbReference type="SUPFAM" id="SSF52821">
    <property type="entry name" value="Rhodanese/Cell cycle control phosphatase"/>
    <property type="match status" value="1"/>
</dbReference>
<dbReference type="SMART" id="SM00530">
    <property type="entry name" value="HTH_XRE"/>
    <property type="match status" value="1"/>
</dbReference>
<dbReference type="PROSITE" id="PS50943">
    <property type="entry name" value="HTH_CROC1"/>
    <property type="match status" value="1"/>
</dbReference>
<protein>
    <recommendedName>
        <fullName evidence="5">Addiction module antidote protein, HigA family</fullName>
    </recommendedName>
</protein>
<gene>
    <name evidence="3" type="ORF">GCM10011358_26800</name>
</gene>
<proteinExistence type="predicted"/>
<dbReference type="EMBL" id="BMGI01000004">
    <property type="protein sequence ID" value="GGD41568.1"/>
    <property type="molecule type" value="Genomic_DNA"/>
</dbReference>
<dbReference type="InterPro" id="IPR001387">
    <property type="entry name" value="Cro/C1-type_HTH"/>
</dbReference>
<name>A0ABQ1QSI7_9RHOB</name>
<comment type="caution">
    <text evidence="3">The sequence shown here is derived from an EMBL/GenBank/DDBJ whole genome shotgun (WGS) entry which is preliminary data.</text>
</comment>
<evidence type="ECO:0000313" key="3">
    <source>
        <dbReference type="EMBL" id="GGD41568.1"/>
    </source>
</evidence>
<dbReference type="SMART" id="SM00450">
    <property type="entry name" value="RHOD"/>
    <property type="match status" value="1"/>
</dbReference>
<dbReference type="PROSITE" id="PS50206">
    <property type="entry name" value="RHODANESE_3"/>
    <property type="match status" value="1"/>
</dbReference>
<sequence length="218" mass="23305">MAEDIAKDPVAVSPQEVSRWLEAGEIVLVDVRETKEYDHEHISGALLLPLSSFEADVFPVLTGKPVVLHCAIGKRSAAAGRMLIKAGHARVLHMDGGLTAWKAAGLGVEEAIDPPGEADNVAPLFLCPTPGAVLREEYLAPAGLTAEALAGAIGVAVSTLTRFMAGERAVDAELSLRLARYFSTASDFWLQLQIEHDLERTRHALGETIRAAIRPRAA</sequence>
<dbReference type="SUPFAM" id="SSF47413">
    <property type="entry name" value="lambda repressor-like DNA-binding domains"/>
    <property type="match status" value="1"/>
</dbReference>
<evidence type="ECO:0000313" key="4">
    <source>
        <dbReference type="Proteomes" id="UP000617355"/>
    </source>
</evidence>
<dbReference type="InterPro" id="IPR013430">
    <property type="entry name" value="Toxin_antidote_HigA"/>
</dbReference>
<accession>A0ABQ1QSI7</accession>
<evidence type="ECO:0000259" key="2">
    <source>
        <dbReference type="PROSITE" id="PS50943"/>
    </source>
</evidence>
<dbReference type="InterPro" id="IPR036873">
    <property type="entry name" value="Rhodanese-like_dom_sf"/>
</dbReference>
<organism evidence="3 4">
    <name type="scientific">Sinisalibacter lacisalsi</name>
    <dbReference type="NCBI Taxonomy" id="1526570"/>
    <lineage>
        <taxon>Bacteria</taxon>
        <taxon>Pseudomonadati</taxon>
        <taxon>Pseudomonadota</taxon>
        <taxon>Alphaproteobacteria</taxon>
        <taxon>Rhodobacterales</taxon>
        <taxon>Roseobacteraceae</taxon>
        <taxon>Sinisalibacter</taxon>
    </lineage>
</organism>